<organism evidence="2 3">
    <name type="scientific">Buddleja alternifolia</name>
    <dbReference type="NCBI Taxonomy" id="168488"/>
    <lineage>
        <taxon>Eukaryota</taxon>
        <taxon>Viridiplantae</taxon>
        <taxon>Streptophyta</taxon>
        <taxon>Embryophyta</taxon>
        <taxon>Tracheophyta</taxon>
        <taxon>Spermatophyta</taxon>
        <taxon>Magnoliopsida</taxon>
        <taxon>eudicotyledons</taxon>
        <taxon>Gunneridae</taxon>
        <taxon>Pentapetalae</taxon>
        <taxon>asterids</taxon>
        <taxon>lamiids</taxon>
        <taxon>Lamiales</taxon>
        <taxon>Scrophulariaceae</taxon>
        <taxon>Buddlejeae</taxon>
        <taxon>Buddleja</taxon>
    </lineage>
</organism>
<sequence length="371" mass="43055">MEIKNKIQNNITEEIPEDIIEEILSWLPVKSLLKFRCVSKSWRSLISTLRFVQSHLRNSSTTTNLKHHGIITSTYRSYDRKLQYCSLHSLLHERAIHAVDFDYPITDSNQSVSVVGSCNGLVCLLINRNNFILWNPSMRKSRKLPDVLDAELKPEFDFYVKKYGFGFANSDDDYKVLGVLCIINRKTAIPEHITKLYSLKSNSWKRIKYHKMCVTVDNSGTFVNGKLYWGRRPFSHLYGFNMDFFDLDNEVYGKIEYPYHRDIVKDTFQTTLGVLGGSLCVLCYFFGVKGDIWVLKQESWSKLFSISCNDYPLQDIRDTKLCTGVNGEIILSCGSTFIVYNLMDQLYRFREISYFCAFEEVNAYVESLVSL</sequence>
<feature type="domain" description="F-box" evidence="1">
    <location>
        <begin position="9"/>
        <end position="55"/>
    </location>
</feature>
<dbReference type="InterPro" id="IPR001810">
    <property type="entry name" value="F-box_dom"/>
</dbReference>
<dbReference type="InterPro" id="IPR006527">
    <property type="entry name" value="F-box-assoc_dom_typ1"/>
</dbReference>
<dbReference type="EMBL" id="WHWC01000006">
    <property type="protein sequence ID" value="KAG8380414.1"/>
    <property type="molecule type" value="Genomic_DNA"/>
</dbReference>
<dbReference type="InterPro" id="IPR036047">
    <property type="entry name" value="F-box-like_dom_sf"/>
</dbReference>
<evidence type="ECO:0000259" key="1">
    <source>
        <dbReference type="PROSITE" id="PS50181"/>
    </source>
</evidence>
<name>A0AAV6XC32_9LAMI</name>
<proteinExistence type="predicted"/>
<dbReference type="SUPFAM" id="SSF81383">
    <property type="entry name" value="F-box domain"/>
    <property type="match status" value="1"/>
</dbReference>
<protein>
    <recommendedName>
        <fullName evidence="1">F-box domain-containing protein</fullName>
    </recommendedName>
</protein>
<gene>
    <name evidence="2" type="ORF">BUALT_Bualt06G0012900</name>
</gene>
<dbReference type="NCBIfam" id="TIGR01640">
    <property type="entry name" value="F_box_assoc_1"/>
    <property type="match status" value="1"/>
</dbReference>
<reference evidence="2" key="1">
    <citation type="submission" date="2019-10" db="EMBL/GenBank/DDBJ databases">
        <authorList>
            <person name="Zhang R."/>
            <person name="Pan Y."/>
            <person name="Wang J."/>
            <person name="Ma R."/>
            <person name="Yu S."/>
        </authorList>
    </citation>
    <scope>NUCLEOTIDE SEQUENCE</scope>
    <source>
        <strain evidence="2">LA-IB0</strain>
        <tissue evidence="2">Leaf</tissue>
    </source>
</reference>
<dbReference type="PANTHER" id="PTHR31672:SF13">
    <property type="entry name" value="F-BOX PROTEIN CPR30-LIKE"/>
    <property type="match status" value="1"/>
</dbReference>
<comment type="caution">
    <text evidence="2">The sequence shown here is derived from an EMBL/GenBank/DDBJ whole genome shotgun (WGS) entry which is preliminary data.</text>
</comment>
<accession>A0AAV6XC32</accession>
<evidence type="ECO:0000313" key="2">
    <source>
        <dbReference type="EMBL" id="KAG8380414.1"/>
    </source>
</evidence>
<dbReference type="AlphaFoldDB" id="A0AAV6XC32"/>
<dbReference type="PANTHER" id="PTHR31672">
    <property type="entry name" value="BNACNNG10540D PROTEIN"/>
    <property type="match status" value="1"/>
</dbReference>
<dbReference type="Pfam" id="PF00646">
    <property type="entry name" value="F-box"/>
    <property type="match status" value="1"/>
</dbReference>
<dbReference type="PROSITE" id="PS50181">
    <property type="entry name" value="FBOX"/>
    <property type="match status" value="1"/>
</dbReference>
<evidence type="ECO:0000313" key="3">
    <source>
        <dbReference type="Proteomes" id="UP000826271"/>
    </source>
</evidence>
<dbReference type="InterPro" id="IPR017451">
    <property type="entry name" value="F-box-assoc_interact_dom"/>
</dbReference>
<keyword evidence="3" id="KW-1185">Reference proteome</keyword>
<dbReference type="Gene3D" id="1.20.1280.50">
    <property type="match status" value="1"/>
</dbReference>
<dbReference type="Pfam" id="PF07734">
    <property type="entry name" value="FBA_1"/>
    <property type="match status" value="1"/>
</dbReference>
<dbReference type="InterPro" id="IPR050796">
    <property type="entry name" value="SCF_F-box_component"/>
</dbReference>
<dbReference type="SMART" id="SM00256">
    <property type="entry name" value="FBOX"/>
    <property type="match status" value="1"/>
</dbReference>
<dbReference type="Proteomes" id="UP000826271">
    <property type="component" value="Unassembled WGS sequence"/>
</dbReference>